<dbReference type="RefSeq" id="WP_076167573.1">
    <property type="nucleotide sequence ID" value="NZ_JBEZVB010000037.1"/>
</dbReference>
<feature type="signal peptide" evidence="2">
    <location>
        <begin position="1"/>
        <end position="22"/>
    </location>
</feature>
<proteinExistence type="predicted"/>
<evidence type="ECO:0000313" key="5">
    <source>
        <dbReference type="Proteomes" id="UP000187486"/>
    </source>
</evidence>
<dbReference type="InterPro" id="IPR036938">
    <property type="entry name" value="PAP2/HPO_sf"/>
</dbReference>
<protein>
    <recommendedName>
        <fullName evidence="3">Phosphatidic acid phosphatase type 2/haloperoxidase domain-containing protein</fullName>
    </recommendedName>
</protein>
<sequence>MRRVTVYFCLALLISVSAPFTAANATPRDVAAPSIDHVLYWNEVLLDVFRRLTGESAAPTRLARSAAMMHGAVYDGANSARCATASGCLGQPYLTRVPAPSGAAPDPSSAIDRAAYKILTGLYPSSPVDFTAKLAMAQSTIPDSVSQEQRDRGAAIGERTAAVMVVTRANDRSDETVPYTPGTRPGDWRPTGSGDALTPNWGLVRPFTMDTPNHFRPSQPEGAQDIGELLASSTYQAHVAEVRDVGKLNSPSRSADKTQAAHFWANDLDGTYKPPGQLLEHTAIIARLLPGQDQFGNAKLFALMSLALADAAIAAWDAKFRTDIDLWRPESAIKLATTNPDPNWRPESRRTDGTTFSPPFPAFISGHASFAGAWAGVMKRYVGTDNFGWTATTDDPLAKGVTRSFGTFSDAARENQLSRVWLGVHYRFDGEYSLTTGDRIADRVTRNFLGTDSTLGLDSFARTVTAGFGTAEAGGDWWVGGPAADYAVRGGAGRITMPVAGAGRSTYLNRIRSTDTDLTARISTDKIATGNGAYVSAVGRKMNDAGTYRATVVLRPDGSVRLGLRRSDETGAEIPLTTDQQIAGIAYQPDSVLRIRLQVTGTSPTTVRAKVWANGTTEPGWQATVTDQTAALQGAGNAGLLTTLSGSATNAPLTVTVDDVSIFRTTG</sequence>
<reference evidence="4 5" key="1">
    <citation type="submission" date="2016-01" db="EMBL/GenBank/DDBJ databases">
        <title>Amycolatopsis coloradensis genome sequencing and assembly.</title>
        <authorList>
            <person name="Mayilraj S."/>
        </authorList>
    </citation>
    <scope>NUCLEOTIDE SEQUENCE [LARGE SCALE GENOMIC DNA]</scope>
    <source>
        <strain evidence="4 5">DSM 44225</strain>
    </source>
</reference>
<dbReference type="AlphaFoldDB" id="A0A1R0KFZ0"/>
<organism evidence="4 5">
    <name type="scientific">Amycolatopsis coloradensis</name>
    <dbReference type="NCBI Taxonomy" id="76021"/>
    <lineage>
        <taxon>Bacteria</taxon>
        <taxon>Bacillati</taxon>
        <taxon>Actinomycetota</taxon>
        <taxon>Actinomycetes</taxon>
        <taxon>Pseudonocardiales</taxon>
        <taxon>Pseudonocardiaceae</taxon>
        <taxon>Amycolatopsis</taxon>
    </lineage>
</organism>
<dbReference type="Pfam" id="PF01569">
    <property type="entry name" value="PAP2"/>
    <property type="match status" value="1"/>
</dbReference>
<keyword evidence="2" id="KW-0732">Signal</keyword>
<dbReference type="Gene3D" id="1.10.606.20">
    <property type="match status" value="1"/>
</dbReference>
<name>A0A1R0KFZ0_9PSEU</name>
<dbReference type="CDD" id="cd03398">
    <property type="entry name" value="PAP2_haloperoxidase"/>
    <property type="match status" value="1"/>
</dbReference>
<dbReference type="InterPro" id="IPR000326">
    <property type="entry name" value="PAP2/HPO"/>
</dbReference>
<accession>A0A1R0KFZ0</accession>
<evidence type="ECO:0000313" key="4">
    <source>
        <dbReference type="EMBL" id="OLZ44388.1"/>
    </source>
</evidence>
<evidence type="ECO:0000259" key="3">
    <source>
        <dbReference type="Pfam" id="PF01569"/>
    </source>
</evidence>
<feature type="domain" description="Phosphatidic acid phosphatase type 2/haloperoxidase" evidence="3">
    <location>
        <begin position="331"/>
        <end position="434"/>
    </location>
</feature>
<dbReference type="SUPFAM" id="SSF48317">
    <property type="entry name" value="Acid phosphatase/Vanadium-dependent haloperoxidase"/>
    <property type="match status" value="1"/>
</dbReference>
<dbReference type="PANTHER" id="PTHR34599:SF1">
    <property type="entry name" value="PHOSPHATIDIC ACID PHOSPHATASE TYPE 2_HALOPEROXIDASE DOMAIN-CONTAINING PROTEIN"/>
    <property type="match status" value="1"/>
</dbReference>
<keyword evidence="5" id="KW-1185">Reference proteome</keyword>
<dbReference type="EMBL" id="MQUQ01000026">
    <property type="protein sequence ID" value="OLZ44388.1"/>
    <property type="molecule type" value="Genomic_DNA"/>
</dbReference>
<dbReference type="OrthoDB" id="103227at2"/>
<feature type="chain" id="PRO_5039384947" description="Phosphatidic acid phosphatase type 2/haloperoxidase domain-containing protein" evidence="2">
    <location>
        <begin position="23"/>
        <end position="667"/>
    </location>
</feature>
<dbReference type="InterPro" id="IPR052559">
    <property type="entry name" value="V-haloperoxidase"/>
</dbReference>
<dbReference type="PANTHER" id="PTHR34599">
    <property type="entry name" value="PEROXIDASE-RELATED"/>
    <property type="match status" value="1"/>
</dbReference>
<dbReference type="Proteomes" id="UP000187486">
    <property type="component" value="Unassembled WGS sequence"/>
</dbReference>
<comment type="caution">
    <text evidence="4">The sequence shown here is derived from an EMBL/GenBank/DDBJ whole genome shotgun (WGS) entry which is preliminary data.</text>
</comment>
<evidence type="ECO:0000256" key="2">
    <source>
        <dbReference type="SAM" id="SignalP"/>
    </source>
</evidence>
<feature type="region of interest" description="Disordered" evidence="1">
    <location>
        <begin position="172"/>
        <end position="194"/>
    </location>
</feature>
<evidence type="ECO:0000256" key="1">
    <source>
        <dbReference type="SAM" id="MobiDB-lite"/>
    </source>
</evidence>
<dbReference type="STRING" id="76021.BS329_36745"/>
<gene>
    <name evidence="4" type="ORF">BS329_36745</name>
</gene>